<dbReference type="InterPro" id="IPR036249">
    <property type="entry name" value="Thioredoxin-like_sf"/>
</dbReference>
<dbReference type="AlphaFoldDB" id="A0A6C7EBT9"/>
<evidence type="ECO:0000313" key="1">
    <source>
        <dbReference type="EMBL" id="BAN03462.1"/>
    </source>
</evidence>
<protein>
    <recommendedName>
        <fullName evidence="3">Glutathione S-transferase</fullName>
    </recommendedName>
</protein>
<sequence length="341" mass="38429">MTPPLVLAGQYGSPYTLKMRGVLRYRRIPFQWMLRNSKWDDLPAPPVPIIPVIAYRTADGGYGDVTVDSSPQIMRLEREYADRSIVPTDPALAFIDMLIEDYADEWVTKMMYHYRWAYAPDIDKAGKLLPISRDLQMGSDELRESYEFITQRQIERRGLVGSTEWNAPIIEGSYERLLDIMTARFQHGDFVLGDRPGRGDFGLYGQLTQLVGWEPTSSAVAVDRAPKVVHWMHRMDDLAWLPVDGDHGWATIDDLPTSTTDLLHEIGRTYAPFMIANADALMSGADEVVCEAGGREYRQRAFGYQGKCLRWLREAHAALGAADRERVAAVLDGTGCEPLVA</sequence>
<dbReference type="RefSeq" id="WP_015442709.1">
    <property type="nucleotide sequence ID" value="NC_020520.1"/>
</dbReference>
<evidence type="ECO:0000313" key="2">
    <source>
        <dbReference type="Proteomes" id="UP000011863"/>
    </source>
</evidence>
<accession>A0A6C7EBT9</accession>
<dbReference type="InterPro" id="IPR036282">
    <property type="entry name" value="Glutathione-S-Trfase_C_sf"/>
</dbReference>
<reference evidence="1 2" key="1">
    <citation type="journal article" date="2013" name="Int. J. Syst. Evol. Microbiol.">
        <title>Ilumatobacter nonamiense sp. nov. and Ilumatobacter coccineum sp. nov., isolated from seashore sand.</title>
        <authorList>
            <person name="Matsumoto A."/>
            <person name="Kasai H."/>
            <person name="Matsuo Y."/>
            <person name="Shizuri Y."/>
            <person name="Ichikawa N."/>
            <person name="Fujita N."/>
            <person name="Omura S."/>
            <person name="Takahashi Y."/>
        </authorList>
    </citation>
    <scope>NUCLEOTIDE SEQUENCE [LARGE SCALE GENOMIC DNA]</scope>
    <source>
        <strain evidence="2">NBRC 103263 / KCTC 29153 / YM16-304</strain>
    </source>
</reference>
<name>A0A6C7EBT9_ILUCY</name>
<keyword evidence="2" id="KW-1185">Reference proteome</keyword>
<dbReference type="SUPFAM" id="SSF52833">
    <property type="entry name" value="Thioredoxin-like"/>
    <property type="match status" value="1"/>
</dbReference>
<dbReference type="Proteomes" id="UP000011863">
    <property type="component" value="Chromosome"/>
</dbReference>
<evidence type="ECO:0008006" key="3">
    <source>
        <dbReference type="Google" id="ProtNLM"/>
    </source>
</evidence>
<dbReference type="KEGG" id="aym:YM304_31480"/>
<dbReference type="Gene3D" id="1.20.1050.10">
    <property type="match status" value="1"/>
</dbReference>
<dbReference type="SUPFAM" id="SSF47616">
    <property type="entry name" value="GST C-terminal domain-like"/>
    <property type="match status" value="1"/>
</dbReference>
<dbReference type="EMBL" id="AP012057">
    <property type="protein sequence ID" value="BAN03462.1"/>
    <property type="molecule type" value="Genomic_DNA"/>
</dbReference>
<proteinExistence type="predicted"/>
<organism evidence="1 2">
    <name type="scientific">Ilumatobacter coccineus (strain NBRC 103263 / KCTC 29153 / YM16-304)</name>
    <dbReference type="NCBI Taxonomy" id="1313172"/>
    <lineage>
        <taxon>Bacteria</taxon>
        <taxon>Bacillati</taxon>
        <taxon>Actinomycetota</taxon>
        <taxon>Acidimicrobiia</taxon>
        <taxon>Acidimicrobiales</taxon>
        <taxon>Ilumatobacteraceae</taxon>
        <taxon>Ilumatobacter</taxon>
    </lineage>
</organism>
<gene>
    <name evidence="1" type="ORF">YM304_31480</name>
</gene>
<dbReference type="OrthoDB" id="7054557at2"/>